<feature type="region of interest" description="Disordered" evidence="1">
    <location>
        <begin position="1"/>
        <end position="42"/>
    </location>
</feature>
<dbReference type="Proteomes" id="UP000815325">
    <property type="component" value="Unassembled WGS sequence"/>
</dbReference>
<organism evidence="2 3">
    <name type="scientific">Dunaliella salina</name>
    <name type="common">Green alga</name>
    <name type="synonym">Protococcus salinus</name>
    <dbReference type="NCBI Taxonomy" id="3046"/>
    <lineage>
        <taxon>Eukaryota</taxon>
        <taxon>Viridiplantae</taxon>
        <taxon>Chlorophyta</taxon>
        <taxon>core chlorophytes</taxon>
        <taxon>Chlorophyceae</taxon>
        <taxon>CS clade</taxon>
        <taxon>Chlamydomonadales</taxon>
        <taxon>Dunaliellaceae</taxon>
        <taxon>Dunaliella</taxon>
    </lineage>
</organism>
<proteinExistence type="predicted"/>
<keyword evidence="3" id="KW-1185">Reference proteome</keyword>
<reference evidence="2" key="1">
    <citation type="submission" date="2017-08" db="EMBL/GenBank/DDBJ databases">
        <authorList>
            <person name="Polle J.E."/>
            <person name="Barry K."/>
            <person name="Cushman J."/>
            <person name="Schmutz J."/>
            <person name="Tran D."/>
            <person name="Hathwaick L.T."/>
            <person name="Yim W.C."/>
            <person name="Jenkins J."/>
            <person name="Mckie-Krisberg Z.M."/>
            <person name="Prochnik S."/>
            <person name="Lindquist E."/>
            <person name="Dockter R.B."/>
            <person name="Adam C."/>
            <person name="Molina H."/>
            <person name="Bunkerborg J."/>
            <person name="Jin E."/>
            <person name="Buchheim M."/>
            <person name="Magnuson J."/>
        </authorList>
    </citation>
    <scope>NUCLEOTIDE SEQUENCE</scope>
    <source>
        <strain evidence="2">CCAP 19/18</strain>
    </source>
</reference>
<gene>
    <name evidence="2" type="ORF">DUNSADRAFT_8908</name>
</gene>
<sequence>MVQYVMDQVGQDAMPPAAAAPTTQTTHTLNAQGASSPAAEAP</sequence>
<comment type="caution">
    <text evidence="2">The sequence shown here is derived from an EMBL/GenBank/DDBJ whole genome shotgun (WGS) entry which is preliminary data.</text>
</comment>
<feature type="compositionally biased region" description="Low complexity" evidence="1">
    <location>
        <begin position="13"/>
        <end position="28"/>
    </location>
</feature>
<evidence type="ECO:0000313" key="2">
    <source>
        <dbReference type="EMBL" id="KAF5834445.1"/>
    </source>
</evidence>
<evidence type="ECO:0000313" key="3">
    <source>
        <dbReference type="Proteomes" id="UP000815325"/>
    </source>
</evidence>
<dbReference type="EMBL" id="MU069756">
    <property type="protein sequence ID" value="KAF5834445.1"/>
    <property type="molecule type" value="Genomic_DNA"/>
</dbReference>
<accession>A0ABQ7GIL0</accession>
<name>A0ABQ7GIL0_DUNSA</name>
<evidence type="ECO:0000256" key="1">
    <source>
        <dbReference type="SAM" id="MobiDB-lite"/>
    </source>
</evidence>
<protein>
    <submittedName>
        <fullName evidence="2">Uncharacterized protein</fullName>
    </submittedName>
</protein>